<dbReference type="PANTHER" id="PTHR33406:SF6">
    <property type="entry name" value="MEMBRANE PROTEIN YDGH-RELATED"/>
    <property type="match status" value="1"/>
</dbReference>
<feature type="transmembrane region" description="Helical" evidence="8">
    <location>
        <begin position="245"/>
        <end position="266"/>
    </location>
</feature>
<feature type="region of interest" description="Disordered" evidence="7">
    <location>
        <begin position="811"/>
        <end position="836"/>
    </location>
</feature>
<comment type="caution">
    <text evidence="10">The sequence shown here is derived from an EMBL/GenBank/DDBJ whole genome shotgun (WGS) entry which is preliminary data.</text>
</comment>
<sequence length="836" mass="86963">MSTGGPDTGGRAARGRAARRRATRRRAVLRAVGLALIAAAWLGVASVGGPLVGRLSEVQENDNANFLPKSAESTKLAAQAEKFSDSSTFPAFLVLERASGITAEDKTQVTAFTEDLPSVAIPVDPASAAGRTYTLEDFLAPGPVPVVPSEDGKALLVPIALDGDKAGDSLPDGESVVGQSVEAIRGAAASDLESTGLKAYVTGPAGFTADLVTAFGGIDGKLLGVSLTAVFIILLLVYRSPLLPLAALMTSAFGLSAAALVIFPLAKHGTITLDGQSQGILSILVIGAATDYSLLLVSRYREELHDHENKYVAMRRAWRGSVEPIAASAATVILGLLCLLLSELGSTRGLGPVGALGIAGALLAALTLLPVLLLVPLIILGIVVCGAAFAIGAVLVAPWLGLVLVLLVLAGGGWFAVQRWRFLRSQEDDGPLPWYAKAPSGRWLFWPRTPHVDHVHREDVMRGNGIWGRVARLVGRHPRTVWSGTLLVLLCAGLFAPTLKASGISTSDLFRDPVESVAGQEVLAAHFPGGAGSPAIMVLAETDTEQALDVVRGVEGVASAQVLTDTSMATATSPGPPKVVDGQVEVQATLTPSADSPEAEDVVRRLRTAVDAVGQDVLVGGNTAVNLDVREASRRDLTVIIPAILIVILLVLMLLLRAVVAPLLLIAANVVSFGATIGISALMFNHVFDFPGGDPSIPLYAFVFLVALGIDYSIFLMTRVREEAGHRGTRPGVLVGLAVTGGVITSAGVVLAATFGALATIPILFLQQIAFIVAFGVLLDTLVVRSLLVPALSYDVGARIWWPTRYGAEVDDQDGSEPGAPEPHNPGPEPATAALP</sequence>
<feature type="transmembrane region" description="Helical" evidence="8">
    <location>
        <begin position="637"/>
        <end position="656"/>
    </location>
</feature>
<evidence type="ECO:0000256" key="5">
    <source>
        <dbReference type="ARBA" id="ARBA00022989"/>
    </source>
</evidence>
<feature type="transmembrane region" description="Helical" evidence="8">
    <location>
        <begin position="732"/>
        <end position="759"/>
    </location>
</feature>
<dbReference type="Gene3D" id="1.20.1640.10">
    <property type="entry name" value="Multidrug efflux transporter AcrB transmembrane domain"/>
    <property type="match status" value="2"/>
</dbReference>
<keyword evidence="4 8" id="KW-0812">Transmembrane</keyword>
<feature type="transmembrane region" description="Helical" evidence="8">
    <location>
        <begin position="27"/>
        <end position="47"/>
    </location>
</feature>
<evidence type="ECO:0000256" key="8">
    <source>
        <dbReference type="SAM" id="Phobius"/>
    </source>
</evidence>
<feature type="transmembrane region" description="Helical" evidence="8">
    <location>
        <begin position="765"/>
        <end position="784"/>
    </location>
</feature>
<dbReference type="SUPFAM" id="SSF82866">
    <property type="entry name" value="Multidrug efflux transporter AcrB transmembrane domain"/>
    <property type="match status" value="2"/>
</dbReference>
<feature type="compositionally biased region" description="Pro residues" evidence="7">
    <location>
        <begin position="820"/>
        <end position="829"/>
    </location>
</feature>
<accession>A0ABW1JBI5</accession>
<dbReference type="InterPro" id="IPR050545">
    <property type="entry name" value="Mycobact_MmpL"/>
</dbReference>
<proteinExistence type="inferred from homology"/>
<keyword evidence="5 8" id="KW-1133">Transmembrane helix</keyword>
<comment type="subcellular location">
    <subcellularLocation>
        <location evidence="1">Cell membrane</location>
        <topology evidence="1">Multi-pass membrane protein</topology>
    </subcellularLocation>
</comment>
<feature type="transmembrane region" description="Helical" evidence="8">
    <location>
        <begin position="321"/>
        <end position="342"/>
    </location>
</feature>
<evidence type="ECO:0000313" key="10">
    <source>
        <dbReference type="EMBL" id="MFC6006440.1"/>
    </source>
</evidence>
<feature type="transmembrane region" description="Helical" evidence="8">
    <location>
        <begin position="220"/>
        <end position="238"/>
    </location>
</feature>
<dbReference type="RefSeq" id="WP_345717275.1">
    <property type="nucleotide sequence ID" value="NZ_BAABFP010000005.1"/>
</dbReference>
<feature type="transmembrane region" description="Helical" evidence="8">
    <location>
        <begin position="278"/>
        <end position="300"/>
    </location>
</feature>
<dbReference type="Proteomes" id="UP001596189">
    <property type="component" value="Unassembled WGS sequence"/>
</dbReference>
<keyword evidence="11" id="KW-1185">Reference proteome</keyword>
<evidence type="ECO:0000256" key="2">
    <source>
        <dbReference type="ARBA" id="ARBA00010157"/>
    </source>
</evidence>
<reference evidence="11" key="1">
    <citation type="journal article" date="2019" name="Int. J. Syst. Evol. Microbiol.">
        <title>The Global Catalogue of Microorganisms (GCM) 10K type strain sequencing project: providing services to taxonomists for standard genome sequencing and annotation.</title>
        <authorList>
            <consortium name="The Broad Institute Genomics Platform"/>
            <consortium name="The Broad Institute Genome Sequencing Center for Infectious Disease"/>
            <person name="Wu L."/>
            <person name="Ma J."/>
        </authorList>
    </citation>
    <scope>NUCLEOTIDE SEQUENCE [LARGE SCALE GENOMIC DNA]</scope>
    <source>
        <strain evidence="11">KACC 14249</strain>
    </source>
</reference>
<dbReference type="InterPro" id="IPR004869">
    <property type="entry name" value="MMPL_dom"/>
</dbReference>
<comment type="similarity">
    <text evidence="2">Belongs to the resistance-nodulation-cell division (RND) (TC 2.A.6) family. MmpL subfamily.</text>
</comment>
<evidence type="ECO:0000256" key="6">
    <source>
        <dbReference type="ARBA" id="ARBA00023136"/>
    </source>
</evidence>
<organism evidence="10 11">
    <name type="scientific">Angustibacter luteus</name>
    <dbReference type="NCBI Taxonomy" id="658456"/>
    <lineage>
        <taxon>Bacteria</taxon>
        <taxon>Bacillati</taxon>
        <taxon>Actinomycetota</taxon>
        <taxon>Actinomycetes</taxon>
        <taxon>Kineosporiales</taxon>
        <taxon>Kineosporiaceae</taxon>
    </lineage>
</organism>
<feature type="transmembrane region" description="Helical" evidence="8">
    <location>
        <begin position="697"/>
        <end position="720"/>
    </location>
</feature>
<feature type="transmembrane region" description="Helical" evidence="8">
    <location>
        <begin position="663"/>
        <end position="685"/>
    </location>
</feature>
<dbReference type="EMBL" id="JBHSRD010000002">
    <property type="protein sequence ID" value="MFC6006440.1"/>
    <property type="molecule type" value="Genomic_DNA"/>
</dbReference>
<evidence type="ECO:0000256" key="7">
    <source>
        <dbReference type="SAM" id="MobiDB-lite"/>
    </source>
</evidence>
<feature type="transmembrane region" description="Helical" evidence="8">
    <location>
        <begin position="373"/>
        <end position="393"/>
    </location>
</feature>
<name>A0ABW1JBI5_9ACTN</name>
<feature type="transmembrane region" description="Helical" evidence="8">
    <location>
        <begin position="348"/>
        <end position="366"/>
    </location>
</feature>
<gene>
    <name evidence="10" type="ORF">ACFQDO_04780</name>
</gene>
<dbReference type="PANTHER" id="PTHR33406">
    <property type="entry name" value="MEMBRANE PROTEIN MJ1562-RELATED"/>
    <property type="match status" value="1"/>
</dbReference>
<feature type="domain" description="Membrane transport protein MMPL" evidence="9">
    <location>
        <begin position="515"/>
        <end position="803"/>
    </location>
</feature>
<feature type="transmembrane region" description="Helical" evidence="8">
    <location>
        <begin position="399"/>
        <end position="417"/>
    </location>
</feature>
<protein>
    <submittedName>
        <fullName evidence="10">MMPL family transporter</fullName>
    </submittedName>
</protein>
<feature type="domain" description="Membrane transport protein MMPL" evidence="9">
    <location>
        <begin position="66"/>
        <end position="374"/>
    </location>
</feature>
<evidence type="ECO:0000259" key="9">
    <source>
        <dbReference type="Pfam" id="PF03176"/>
    </source>
</evidence>
<dbReference type="Pfam" id="PF03176">
    <property type="entry name" value="MMPL"/>
    <property type="match status" value="2"/>
</dbReference>
<keyword evidence="6 8" id="KW-0472">Membrane</keyword>
<keyword evidence="3" id="KW-1003">Cell membrane</keyword>
<evidence type="ECO:0000313" key="11">
    <source>
        <dbReference type="Proteomes" id="UP001596189"/>
    </source>
</evidence>
<evidence type="ECO:0000256" key="1">
    <source>
        <dbReference type="ARBA" id="ARBA00004651"/>
    </source>
</evidence>
<feature type="transmembrane region" description="Helical" evidence="8">
    <location>
        <begin position="481"/>
        <end position="499"/>
    </location>
</feature>
<evidence type="ECO:0000256" key="3">
    <source>
        <dbReference type="ARBA" id="ARBA00022475"/>
    </source>
</evidence>
<evidence type="ECO:0000256" key="4">
    <source>
        <dbReference type="ARBA" id="ARBA00022692"/>
    </source>
</evidence>